<proteinExistence type="predicted"/>
<sequence>MIVNFTIKAKVASRADASAYLKQPGDAVIVVRQAPRWLIMSCPCGCGSELPANLDRRAGPAWRLYESPNGTSVYPSVWRDTDCKSHFIIWRGKILLFGPRGDDWWLDEGELSDAELLDRVLETLSVREQSIEEISDQIAGSVPWDVLRCCRKLCGKGKAIEGSGQSKGRFRRR</sequence>
<dbReference type="OrthoDB" id="8256264at2"/>
<dbReference type="AlphaFoldDB" id="A0A5S4WLY1"/>
<protein>
    <submittedName>
        <fullName evidence="1">Uncharacterized protein</fullName>
    </submittedName>
</protein>
<evidence type="ECO:0000313" key="2">
    <source>
        <dbReference type="Proteomes" id="UP000324853"/>
    </source>
</evidence>
<dbReference type="EMBL" id="VSSR01000030">
    <property type="protein sequence ID" value="TYL83154.1"/>
    <property type="molecule type" value="Genomic_DNA"/>
</dbReference>
<keyword evidence="2" id="KW-1185">Reference proteome</keyword>
<dbReference type="Proteomes" id="UP000324853">
    <property type="component" value="Unassembled WGS sequence"/>
</dbReference>
<dbReference type="InterPro" id="IPR045384">
    <property type="entry name" value="DUF6527"/>
</dbReference>
<gene>
    <name evidence="1" type="ORF">FXB38_19715</name>
</gene>
<comment type="caution">
    <text evidence="1">The sequence shown here is derived from an EMBL/GenBank/DDBJ whole genome shotgun (WGS) entry which is preliminary data.</text>
</comment>
<dbReference type="RefSeq" id="WP_148752651.1">
    <property type="nucleotide sequence ID" value="NZ_VSSR01000030.1"/>
</dbReference>
<accession>A0A5S4WLY1</accession>
<name>A0A5S4WLY1_9BRAD</name>
<dbReference type="Pfam" id="PF20137">
    <property type="entry name" value="BubE"/>
    <property type="match status" value="1"/>
</dbReference>
<evidence type="ECO:0000313" key="1">
    <source>
        <dbReference type="EMBL" id="TYL83154.1"/>
    </source>
</evidence>
<organism evidence="1 2">
    <name type="scientific">Bradyrhizobium cytisi</name>
    <dbReference type="NCBI Taxonomy" id="515489"/>
    <lineage>
        <taxon>Bacteria</taxon>
        <taxon>Pseudomonadati</taxon>
        <taxon>Pseudomonadota</taxon>
        <taxon>Alphaproteobacteria</taxon>
        <taxon>Hyphomicrobiales</taxon>
        <taxon>Nitrobacteraceae</taxon>
        <taxon>Bradyrhizobium</taxon>
    </lineage>
</organism>
<reference evidence="1 2" key="1">
    <citation type="submission" date="2019-08" db="EMBL/GenBank/DDBJ databases">
        <title>Bradyrhizobium hipponensis sp. nov., a rhizobium isolated from a Lupinus angustifolius root nodule in Tunisia.</title>
        <authorList>
            <person name="Off K."/>
            <person name="Rejili M."/>
            <person name="Mars M."/>
            <person name="Brachmann A."/>
            <person name="Marin M."/>
        </authorList>
    </citation>
    <scope>NUCLEOTIDE SEQUENCE [LARGE SCALE GENOMIC DNA]</scope>
    <source>
        <strain evidence="1 2">CTAW11</strain>
    </source>
</reference>